<evidence type="ECO:0000313" key="1">
    <source>
        <dbReference type="EMBL" id="MBG8551933.1"/>
    </source>
</evidence>
<proteinExistence type="predicted"/>
<keyword evidence="2" id="KW-1185">Reference proteome</keyword>
<accession>A0ABS0KVN8</accession>
<evidence type="ECO:0000313" key="2">
    <source>
        <dbReference type="Proteomes" id="UP000601099"/>
    </source>
</evidence>
<sequence length="68" mass="7816">MDYTNDPELNASVTHQFWGWKHKIQGVLQRLSLLSSYAYSEVDSDPETYGLQNPSQTLTLPRLFNAKN</sequence>
<reference evidence="1 2" key="1">
    <citation type="submission" date="2020-11" db="EMBL/GenBank/DDBJ databases">
        <title>Hymenobacter sp.</title>
        <authorList>
            <person name="Kim M.K."/>
        </authorList>
    </citation>
    <scope>NUCLEOTIDE SEQUENCE [LARGE SCALE GENOMIC DNA]</scope>
    <source>
        <strain evidence="1 2">BT594</strain>
    </source>
</reference>
<name>A0ABS0KVN8_9BACT</name>
<gene>
    <name evidence="1" type="ORF">I5L79_00150</name>
</gene>
<dbReference type="RefSeq" id="WP_196952996.1">
    <property type="nucleotide sequence ID" value="NZ_JADWYK010000001.1"/>
</dbReference>
<protein>
    <submittedName>
        <fullName evidence="1">Uncharacterized protein</fullName>
    </submittedName>
</protein>
<comment type="caution">
    <text evidence="1">The sequence shown here is derived from an EMBL/GenBank/DDBJ whole genome shotgun (WGS) entry which is preliminary data.</text>
</comment>
<dbReference type="Proteomes" id="UP000601099">
    <property type="component" value="Unassembled WGS sequence"/>
</dbReference>
<dbReference type="EMBL" id="JADWYK010000001">
    <property type="protein sequence ID" value="MBG8551933.1"/>
    <property type="molecule type" value="Genomic_DNA"/>
</dbReference>
<organism evidence="1 2">
    <name type="scientific">Hymenobacter guriensis</name>
    <dbReference type="NCBI Taxonomy" id="2793065"/>
    <lineage>
        <taxon>Bacteria</taxon>
        <taxon>Pseudomonadati</taxon>
        <taxon>Bacteroidota</taxon>
        <taxon>Cytophagia</taxon>
        <taxon>Cytophagales</taxon>
        <taxon>Hymenobacteraceae</taxon>
        <taxon>Hymenobacter</taxon>
    </lineage>
</organism>